<evidence type="ECO:0000256" key="6">
    <source>
        <dbReference type="SAM" id="MobiDB-lite"/>
    </source>
</evidence>
<dbReference type="GO" id="GO:0046983">
    <property type="term" value="F:protein dimerization activity"/>
    <property type="evidence" value="ECO:0007669"/>
    <property type="project" value="InterPro"/>
</dbReference>
<protein>
    <recommendedName>
        <fullName evidence="7">E2F/DP family winged-helix DNA-binding domain-containing protein</fullName>
    </recommendedName>
</protein>
<keyword evidence="9" id="KW-1185">Reference proteome</keyword>
<dbReference type="InterPro" id="IPR036388">
    <property type="entry name" value="WH-like_DNA-bd_sf"/>
</dbReference>
<keyword evidence="3 5" id="KW-0238">DNA-binding</keyword>
<dbReference type="InterPro" id="IPR037241">
    <property type="entry name" value="E2F-DP_heterodim"/>
</dbReference>
<dbReference type="SMART" id="SM01372">
    <property type="entry name" value="E2F_TDP"/>
    <property type="match status" value="1"/>
</dbReference>
<comment type="subcellular location">
    <subcellularLocation>
        <location evidence="5">Nucleus</location>
    </subcellularLocation>
</comment>
<feature type="region of interest" description="Disordered" evidence="6">
    <location>
        <begin position="38"/>
        <end position="110"/>
    </location>
</feature>
<dbReference type="Gene3D" id="6.10.250.540">
    <property type="match status" value="1"/>
</dbReference>
<evidence type="ECO:0000259" key="7">
    <source>
        <dbReference type="SMART" id="SM01372"/>
    </source>
</evidence>
<dbReference type="InterPro" id="IPR032198">
    <property type="entry name" value="E2F_CC-MB"/>
</dbReference>
<proteinExistence type="inferred from homology"/>
<comment type="similarity">
    <text evidence="1 5">Belongs to the E2F/DP family.</text>
</comment>
<evidence type="ECO:0000256" key="1">
    <source>
        <dbReference type="ARBA" id="ARBA00010940"/>
    </source>
</evidence>
<dbReference type="AlphaFoldDB" id="A0A3Q3IE84"/>
<dbReference type="InterPro" id="IPR003316">
    <property type="entry name" value="E2F_WHTH_DNA-bd_dom"/>
</dbReference>
<evidence type="ECO:0000256" key="3">
    <source>
        <dbReference type="ARBA" id="ARBA00023125"/>
    </source>
</evidence>
<accession>A0A3Q3IE84</accession>
<reference evidence="8" key="2">
    <citation type="submission" date="2025-09" db="UniProtKB">
        <authorList>
            <consortium name="Ensembl"/>
        </authorList>
    </citation>
    <scope>IDENTIFICATION</scope>
</reference>
<dbReference type="GO" id="GO:0000981">
    <property type="term" value="F:DNA-binding transcription factor activity, RNA polymerase II-specific"/>
    <property type="evidence" value="ECO:0007669"/>
    <property type="project" value="TreeGrafter"/>
</dbReference>
<reference evidence="8" key="1">
    <citation type="submission" date="2025-08" db="UniProtKB">
        <authorList>
            <consortium name="Ensembl"/>
        </authorList>
    </citation>
    <scope>IDENTIFICATION</scope>
</reference>
<keyword evidence="2 5" id="KW-0805">Transcription regulation</keyword>
<evidence type="ECO:0000256" key="4">
    <source>
        <dbReference type="ARBA" id="ARBA00023163"/>
    </source>
</evidence>
<evidence type="ECO:0000313" key="8">
    <source>
        <dbReference type="Ensembl" id="ENSMALP00000002393.1"/>
    </source>
</evidence>
<keyword evidence="4 5" id="KW-0804">Transcription</keyword>
<dbReference type="Gene3D" id="1.10.10.10">
    <property type="entry name" value="Winged helix-like DNA-binding domain superfamily/Winged helix DNA-binding domain"/>
    <property type="match status" value="1"/>
</dbReference>
<dbReference type="SUPFAM" id="SSF46785">
    <property type="entry name" value="Winged helix' DNA-binding domain"/>
    <property type="match status" value="1"/>
</dbReference>
<dbReference type="RefSeq" id="XP_020473768.1">
    <property type="nucleotide sequence ID" value="XM_020618112.1"/>
</dbReference>
<dbReference type="KEGG" id="malb:109970528"/>
<keyword evidence="5" id="KW-0539">Nucleus</keyword>
<dbReference type="GO" id="GO:0090575">
    <property type="term" value="C:RNA polymerase II transcription regulator complex"/>
    <property type="evidence" value="ECO:0007669"/>
    <property type="project" value="TreeGrafter"/>
</dbReference>
<dbReference type="OrthoDB" id="1743261at2759"/>
<dbReference type="GO" id="GO:0000978">
    <property type="term" value="F:RNA polymerase II cis-regulatory region sequence-specific DNA binding"/>
    <property type="evidence" value="ECO:0007669"/>
    <property type="project" value="InterPro"/>
</dbReference>
<dbReference type="PANTHER" id="PTHR12081">
    <property type="entry name" value="TRANSCRIPTION FACTOR E2F"/>
    <property type="match status" value="1"/>
</dbReference>
<dbReference type="PANTHER" id="PTHR12081:SF44">
    <property type="entry name" value="TRANSCRIPTION FACTOR E2F3"/>
    <property type="match status" value="1"/>
</dbReference>
<dbReference type="Ensembl" id="ENSMALT00000002457.1">
    <property type="protein sequence ID" value="ENSMALP00000002393.1"/>
    <property type="gene ID" value="ENSMALG00000001796.1"/>
</dbReference>
<dbReference type="Pfam" id="PF02319">
    <property type="entry name" value="WHD_E2F_TDP"/>
    <property type="match status" value="1"/>
</dbReference>
<dbReference type="SUPFAM" id="SSF144074">
    <property type="entry name" value="E2F-DP heterodimerization region"/>
    <property type="match status" value="1"/>
</dbReference>
<dbReference type="Proteomes" id="UP000261600">
    <property type="component" value="Unplaced"/>
</dbReference>
<dbReference type="Pfam" id="PF16421">
    <property type="entry name" value="E2F_CC-MB"/>
    <property type="match status" value="1"/>
</dbReference>
<dbReference type="FunFam" id="1.10.10.10:FF:000008">
    <property type="entry name" value="E2F transcription factor 1"/>
    <property type="match status" value="1"/>
</dbReference>
<dbReference type="CDD" id="cd14660">
    <property type="entry name" value="E2F_DD"/>
    <property type="match status" value="1"/>
</dbReference>
<sequence>MRKWVSLIAEGSVDNNSGCFESSSSIRTLSTSSCLDHFADRTDDTPPGISTSGIGQKSHLARSQAKRRLELEANDPQELQDGGRTNKAKKEKGGGKTPASSPIAGKPPFEKSRYDTSLGLLTRRFADLLRCSADRVLDLNEATQKLNAHKRRVYDVTNVLEGIHLIKKKSKNTVEWLGSEMNLGEDQGLPALIEEERKLDELIQTCTQQVLQMCEDRHIQRFAYLTYEDIQRIASLKEQTVIVIKAPAETKLEVSHPEESFQIYLTSTRGPIEVFLCSDDPIPMEATDASGSHGNHLNSSASGNDSSLLLASSSLFQVSSKDDANHSLGISNVSNLLSEPTQNSSAFTVSPVCPMPTSLKLPKALVEDQQNFVTLSPPLAFSLDGNEYLLNLAANEGITDLYSPVDLDCLPLCMPLL</sequence>
<dbReference type="GeneID" id="109970528"/>
<organism evidence="8 9">
    <name type="scientific">Monopterus albus</name>
    <name type="common">Swamp eel</name>
    <dbReference type="NCBI Taxonomy" id="43700"/>
    <lineage>
        <taxon>Eukaryota</taxon>
        <taxon>Metazoa</taxon>
        <taxon>Chordata</taxon>
        <taxon>Craniata</taxon>
        <taxon>Vertebrata</taxon>
        <taxon>Euteleostomi</taxon>
        <taxon>Actinopterygii</taxon>
        <taxon>Neopterygii</taxon>
        <taxon>Teleostei</taxon>
        <taxon>Neoteleostei</taxon>
        <taxon>Acanthomorphata</taxon>
        <taxon>Anabantaria</taxon>
        <taxon>Synbranchiformes</taxon>
        <taxon>Synbranchidae</taxon>
        <taxon>Monopterus</taxon>
    </lineage>
</organism>
<dbReference type="InterPro" id="IPR015633">
    <property type="entry name" value="E2F"/>
</dbReference>
<dbReference type="STRING" id="43700.ENSMALP00000002393"/>
<feature type="domain" description="E2F/DP family winged-helix DNA-binding" evidence="7">
    <location>
        <begin position="113"/>
        <end position="178"/>
    </location>
</feature>
<evidence type="ECO:0000256" key="2">
    <source>
        <dbReference type="ARBA" id="ARBA00023015"/>
    </source>
</evidence>
<evidence type="ECO:0000256" key="5">
    <source>
        <dbReference type="RuleBase" id="RU003796"/>
    </source>
</evidence>
<name>A0A3Q3IE84_MONAL</name>
<dbReference type="InterPro" id="IPR036390">
    <property type="entry name" value="WH_DNA-bd_sf"/>
</dbReference>
<evidence type="ECO:0000313" key="9">
    <source>
        <dbReference type="Proteomes" id="UP000261600"/>
    </source>
</evidence>